<feature type="domain" description="Serine/threonine specific protein phosphatases" evidence="9">
    <location>
        <begin position="135"/>
        <end position="140"/>
    </location>
</feature>
<dbReference type="Proteomes" id="UP001281761">
    <property type="component" value="Unassembled WGS sequence"/>
</dbReference>
<protein>
    <recommendedName>
        <fullName evidence="8">Serine/threonine-protein phosphatase</fullName>
        <ecNumber evidence="8">3.1.3.16</ecNumber>
    </recommendedName>
</protein>
<evidence type="ECO:0000313" key="10">
    <source>
        <dbReference type="EMBL" id="KAK2964647.1"/>
    </source>
</evidence>
<dbReference type="GO" id="GO:0004722">
    <property type="term" value="F:protein serine/threonine phosphatase activity"/>
    <property type="evidence" value="ECO:0007669"/>
    <property type="project" value="UniProtKB-EC"/>
</dbReference>
<evidence type="ECO:0000256" key="7">
    <source>
        <dbReference type="ARBA" id="ARBA00048336"/>
    </source>
</evidence>
<evidence type="ECO:0000256" key="1">
    <source>
        <dbReference type="ARBA" id="ARBA00001936"/>
    </source>
</evidence>
<dbReference type="PRINTS" id="PR00114">
    <property type="entry name" value="STPHPHTASE"/>
</dbReference>
<dbReference type="PANTHER" id="PTHR11668:SF300">
    <property type="entry name" value="SERINE_THREONINE-PROTEIN PHOSPHATASE"/>
    <property type="match status" value="1"/>
</dbReference>
<evidence type="ECO:0000259" key="9">
    <source>
        <dbReference type="PROSITE" id="PS00125"/>
    </source>
</evidence>
<evidence type="ECO:0000313" key="11">
    <source>
        <dbReference type="Proteomes" id="UP001281761"/>
    </source>
</evidence>
<comment type="similarity">
    <text evidence="8">Belongs to the PPP phosphatase family.</text>
</comment>
<keyword evidence="11" id="KW-1185">Reference proteome</keyword>
<keyword evidence="4" id="KW-0904">Protein phosphatase</keyword>
<gene>
    <name evidence="10" type="ORF">BLNAU_564</name>
</gene>
<comment type="cofactor">
    <cofactor evidence="1">
        <name>Mn(2+)</name>
        <dbReference type="ChEBI" id="CHEBI:29035"/>
    </cofactor>
</comment>
<comment type="catalytic activity">
    <reaction evidence="7 8">
        <text>O-phospho-L-threonyl-[protein] + H2O = L-threonyl-[protein] + phosphate</text>
        <dbReference type="Rhea" id="RHEA:47004"/>
        <dbReference type="Rhea" id="RHEA-COMP:11060"/>
        <dbReference type="Rhea" id="RHEA-COMP:11605"/>
        <dbReference type="ChEBI" id="CHEBI:15377"/>
        <dbReference type="ChEBI" id="CHEBI:30013"/>
        <dbReference type="ChEBI" id="CHEBI:43474"/>
        <dbReference type="ChEBI" id="CHEBI:61977"/>
        <dbReference type="EC" id="3.1.3.16"/>
    </reaction>
</comment>
<keyword evidence="2" id="KW-0479">Metal-binding</keyword>
<dbReference type="InterPro" id="IPR050341">
    <property type="entry name" value="PP1_catalytic_subunit"/>
</dbReference>
<dbReference type="SUPFAM" id="SSF56300">
    <property type="entry name" value="Metallo-dependent phosphatases"/>
    <property type="match status" value="1"/>
</dbReference>
<dbReference type="CDD" id="cd07414">
    <property type="entry name" value="MPP_PP1_PPKL"/>
    <property type="match status" value="1"/>
</dbReference>
<dbReference type="Gene3D" id="3.60.21.10">
    <property type="match status" value="1"/>
</dbReference>
<evidence type="ECO:0000256" key="3">
    <source>
        <dbReference type="ARBA" id="ARBA00022801"/>
    </source>
</evidence>
<comment type="caution">
    <text evidence="10">The sequence shown here is derived from an EMBL/GenBank/DDBJ whole genome shotgun (WGS) entry which is preliminary data.</text>
</comment>
<keyword evidence="5" id="KW-0464">Manganese</keyword>
<evidence type="ECO:0000256" key="4">
    <source>
        <dbReference type="ARBA" id="ARBA00022912"/>
    </source>
</evidence>
<evidence type="ECO:0000256" key="6">
    <source>
        <dbReference type="ARBA" id="ARBA00047761"/>
    </source>
</evidence>
<dbReference type="EMBL" id="JARBJD010000002">
    <property type="protein sequence ID" value="KAK2964647.1"/>
    <property type="molecule type" value="Genomic_DNA"/>
</dbReference>
<reference evidence="10 11" key="1">
    <citation type="journal article" date="2022" name="bioRxiv">
        <title>Genomics of Preaxostyla Flagellates Illuminates Evolutionary Transitions and the Path Towards Mitochondrial Loss.</title>
        <authorList>
            <person name="Novak L.V.F."/>
            <person name="Treitli S.C."/>
            <person name="Pyrih J."/>
            <person name="Halakuc P."/>
            <person name="Pipaliya S.V."/>
            <person name="Vacek V."/>
            <person name="Brzon O."/>
            <person name="Soukal P."/>
            <person name="Eme L."/>
            <person name="Dacks J.B."/>
            <person name="Karnkowska A."/>
            <person name="Elias M."/>
            <person name="Hampl V."/>
        </authorList>
    </citation>
    <scope>NUCLEOTIDE SEQUENCE [LARGE SCALE GENOMIC DNA]</scope>
    <source>
        <strain evidence="10">NAU3</strain>
        <tissue evidence="10">Gut</tissue>
    </source>
</reference>
<dbReference type="PANTHER" id="PTHR11668">
    <property type="entry name" value="SERINE/THREONINE PROTEIN PHOSPHATASE"/>
    <property type="match status" value="1"/>
</dbReference>
<organism evidence="10 11">
    <name type="scientific">Blattamonas nauphoetae</name>
    <dbReference type="NCBI Taxonomy" id="2049346"/>
    <lineage>
        <taxon>Eukaryota</taxon>
        <taxon>Metamonada</taxon>
        <taxon>Preaxostyla</taxon>
        <taxon>Oxymonadida</taxon>
        <taxon>Blattamonas</taxon>
    </lineage>
</organism>
<dbReference type="InterPro" id="IPR029052">
    <property type="entry name" value="Metallo-depent_PP-like"/>
</dbReference>
<dbReference type="EC" id="3.1.3.16" evidence="8"/>
<dbReference type="InterPro" id="IPR006186">
    <property type="entry name" value="Ser/Thr-sp_prot-phosphatase"/>
</dbReference>
<dbReference type="InterPro" id="IPR031675">
    <property type="entry name" value="STPPase_N"/>
</dbReference>
<dbReference type="SMART" id="SM00156">
    <property type="entry name" value="PP2Ac"/>
    <property type="match status" value="1"/>
</dbReference>
<dbReference type="Pfam" id="PF00149">
    <property type="entry name" value="Metallophos"/>
    <property type="match status" value="1"/>
</dbReference>
<comment type="catalytic activity">
    <reaction evidence="6">
        <text>O-phospho-L-seryl-[protein] + H2O = L-seryl-[protein] + phosphate</text>
        <dbReference type="Rhea" id="RHEA:20629"/>
        <dbReference type="Rhea" id="RHEA-COMP:9863"/>
        <dbReference type="Rhea" id="RHEA-COMP:11604"/>
        <dbReference type="ChEBI" id="CHEBI:15377"/>
        <dbReference type="ChEBI" id="CHEBI:29999"/>
        <dbReference type="ChEBI" id="CHEBI:43474"/>
        <dbReference type="ChEBI" id="CHEBI:83421"/>
        <dbReference type="EC" id="3.1.3.16"/>
    </reaction>
</comment>
<accession>A0ABQ9YLM3</accession>
<dbReference type="PROSITE" id="PS00125">
    <property type="entry name" value="SER_THR_PHOSPHATASE"/>
    <property type="match status" value="1"/>
</dbReference>
<evidence type="ECO:0000256" key="5">
    <source>
        <dbReference type="ARBA" id="ARBA00023211"/>
    </source>
</evidence>
<proteinExistence type="inferred from homology"/>
<dbReference type="InterPro" id="IPR004843">
    <property type="entry name" value="Calcineurin-like_PHP"/>
</dbReference>
<name>A0ABQ9YLM3_9EUKA</name>
<dbReference type="Pfam" id="PF16891">
    <property type="entry name" value="STPPase_N"/>
    <property type="match status" value="1"/>
</dbReference>
<evidence type="ECO:0000256" key="2">
    <source>
        <dbReference type="ARBA" id="ARBA00022723"/>
    </source>
</evidence>
<sequence length="338" mass="38057">MAYYISSGLTAEYLADVPSTVDVDKIIDQLLSVRGQRPGKQVDLAESDIKALIFNVRKIFLAQDVLLELSPPLKVCGDIHGQYTDLLRIFEHGGFPPQSNYLFLGDYVDRGKQSLEVICLLLAYKLKYPENFFLLRGNHESASINRLYGFYDECKRRYNVKLWKLFTDLFNCLPLCAIIDDKIFCTHGGLSPELHSLDQIRCFVRPTDVPDQGLLCDLLWSDPDKDILGWAENDRGVSYIFGTNIAAQFLVRNDFDVLVRAHQVVTDGYEFLGKKQIITLFSAPNYCGEFDNSGAMMSVDENLTCTFTILRPMEIRRATFGSTLGGIGGKPSGAAKRF</sequence>
<keyword evidence="3 8" id="KW-0378">Hydrolase</keyword>
<evidence type="ECO:0000256" key="8">
    <source>
        <dbReference type="RuleBase" id="RU004273"/>
    </source>
</evidence>